<feature type="domain" description="Endonuclease GajA/Old nuclease/RecF-like AAA" evidence="1">
    <location>
        <begin position="41"/>
        <end position="113"/>
    </location>
</feature>
<organism evidence="2">
    <name type="scientific">marine sediment metagenome</name>
    <dbReference type="NCBI Taxonomy" id="412755"/>
    <lineage>
        <taxon>unclassified sequences</taxon>
        <taxon>metagenomes</taxon>
        <taxon>ecological metagenomes</taxon>
    </lineage>
</organism>
<protein>
    <recommendedName>
        <fullName evidence="1">Endonuclease GajA/Old nuclease/RecF-like AAA domain-containing protein</fullName>
    </recommendedName>
</protein>
<dbReference type="AlphaFoldDB" id="A0A0F9G528"/>
<feature type="non-terminal residue" evidence="2">
    <location>
        <position position="1"/>
    </location>
</feature>
<dbReference type="Pfam" id="PF13175">
    <property type="entry name" value="AAA_15"/>
    <property type="match status" value="1"/>
</dbReference>
<gene>
    <name evidence="2" type="ORF">LCGC14_2225880</name>
</gene>
<evidence type="ECO:0000313" key="2">
    <source>
        <dbReference type="EMBL" id="KKL58387.1"/>
    </source>
</evidence>
<name>A0A0F9G528_9ZZZZ</name>
<sequence length="574" mass="67611">FFEFFNFSLRKVFPEINLSIDFKLTELTTKGGYQEYGRYRGDWTKLGHGTQQLISLLFLLILPRDCIYIIDEPENGLHPGLQLKLLKFIKEIVLKDSTYSKQFFFATHSTSFIDFRGNCSHFVCEKTKNSFSVKLLEKDNLNILREVLGFNPGTLLQANGIIWVEGISDIPYIEILFRCFDISLEDHNVIIRPYFGKDNILSGNLSIEMLKSFNPNFLIIMDSDKKSVKDQPPGKLINKQKEFEQAGYKFWTFEEFCDIEGILPQETLINFFNIKTNHQDFKLKDNYEKLDSYIEDLKKLGVVDINSSKYDKIRDSKKISSFIKNNKIYMNIIKNNSYLNREVKEILEKIKVWENLLTFENIVQDYDELIQEYTNGSVNERKFILQKFQKEKEDIIYFLVSSLNSDLVDNRKVYQEILNELDSDWLGIFKEMVIIDGKKVKTLDNLKIFKESLIVSLKLYRDKMDDESEEHIIVEHLGKLFDNNHELIEKLDFRIDHNGDSILNKDFWIHLTRNPRSKNVFQFLVRKLKNGQSFKPDIVFLSKKYPNSTKNSIGIDLQVLSEFIEYLEAFRNSQ</sequence>
<accession>A0A0F9G528</accession>
<dbReference type="InterPro" id="IPR041685">
    <property type="entry name" value="AAA_GajA/Old/RecF-like"/>
</dbReference>
<proteinExistence type="predicted"/>
<dbReference type="PANTHER" id="PTHR43581:SF3">
    <property type="entry name" value="AAA+ ATPASE DOMAIN-CONTAINING PROTEIN"/>
    <property type="match status" value="1"/>
</dbReference>
<dbReference type="InterPro" id="IPR051396">
    <property type="entry name" value="Bact_Antivir_Def_Nuclease"/>
</dbReference>
<evidence type="ECO:0000259" key="1">
    <source>
        <dbReference type="Pfam" id="PF13175"/>
    </source>
</evidence>
<reference evidence="2" key="1">
    <citation type="journal article" date="2015" name="Nature">
        <title>Complex archaea that bridge the gap between prokaryotes and eukaryotes.</title>
        <authorList>
            <person name="Spang A."/>
            <person name="Saw J.H."/>
            <person name="Jorgensen S.L."/>
            <person name="Zaremba-Niedzwiedzka K."/>
            <person name="Martijn J."/>
            <person name="Lind A.E."/>
            <person name="van Eijk R."/>
            <person name="Schleper C."/>
            <person name="Guy L."/>
            <person name="Ettema T.J."/>
        </authorList>
    </citation>
    <scope>NUCLEOTIDE SEQUENCE</scope>
</reference>
<dbReference type="EMBL" id="LAZR01029844">
    <property type="protein sequence ID" value="KKL58387.1"/>
    <property type="molecule type" value="Genomic_DNA"/>
</dbReference>
<dbReference type="PANTHER" id="PTHR43581">
    <property type="entry name" value="ATP/GTP PHOSPHATASE"/>
    <property type="match status" value="1"/>
</dbReference>
<dbReference type="InterPro" id="IPR027417">
    <property type="entry name" value="P-loop_NTPase"/>
</dbReference>
<dbReference type="SUPFAM" id="SSF52540">
    <property type="entry name" value="P-loop containing nucleoside triphosphate hydrolases"/>
    <property type="match status" value="1"/>
</dbReference>
<comment type="caution">
    <text evidence="2">The sequence shown here is derived from an EMBL/GenBank/DDBJ whole genome shotgun (WGS) entry which is preliminary data.</text>
</comment>
<dbReference type="Gene3D" id="3.40.50.300">
    <property type="entry name" value="P-loop containing nucleotide triphosphate hydrolases"/>
    <property type="match status" value="1"/>
</dbReference>